<reference evidence="2 3" key="1">
    <citation type="submission" date="2023-09" db="EMBL/GenBank/DDBJ databases">
        <authorList>
            <person name="Rey-Velasco X."/>
        </authorList>
    </citation>
    <scope>NUCLEOTIDE SEQUENCE [LARGE SCALE GENOMIC DNA]</scope>
    <source>
        <strain evidence="2 3">W409</strain>
    </source>
</reference>
<evidence type="ECO:0000313" key="2">
    <source>
        <dbReference type="EMBL" id="MDT0584352.1"/>
    </source>
</evidence>
<keyword evidence="3" id="KW-1185">Reference proteome</keyword>
<dbReference type="EMBL" id="JAVRIE010000012">
    <property type="protein sequence ID" value="MDT0584352.1"/>
    <property type="molecule type" value="Genomic_DNA"/>
</dbReference>
<sequence length="93" mass="10923">MDKLVAQFKEYWADKEKRNNILILLVLAFLFIEDEPVLLILKYAAIGFVAVLFDLLSEKYLKLHKKGPMPWYSTPILWVGVPALIFMVYVFSW</sequence>
<name>A0AAW8R521_9ALTE</name>
<organism evidence="2 3">
    <name type="scientific">Brumicola blandensis</name>
    <dbReference type="NCBI Taxonomy" id="3075611"/>
    <lineage>
        <taxon>Bacteria</taxon>
        <taxon>Pseudomonadati</taxon>
        <taxon>Pseudomonadota</taxon>
        <taxon>Gammaproteobacteria</taxon>
        <taxon>Alteromonadales</taxon>
        <taxon>Alteromonadaceae</taxon>
        <taxon>Brumicola</taxon>
    </lineage>
</organism>
<accession>A0AAW8R521</accession>
<dbReference type="AlphaFoldDB" id="A0AAW8R521"/>
<protein>
    <submittedName>
        <fullName evidence="2">Uncharacterized protein</fullName>
    </submittedName>
</protein>
<evidence type="ECO:0000256" key="1">
    <source>
        <dbReference type="SAM" id="Phobius"/>
    </source>
</evidence>
<keyword evidence="1" id="KW-1133">Transmembrane helix</keyword>
<feature type="transmembrane region" description="Helical" evidence="1">
    <location>
        <begin position="21"/>
        <end position="51"/>
    </location>
</feature>
<proteinExistence type="predicted"/>
<dbReference type="Proteomes" id="UP001249020">
    <property type="component" value="Unassembled WGS sequence"/>
</dbReference>
<feature type="transmembrane region" description="Helical" evidence="1">
    <location>
        <begin position="71"/>
        <end position="91"/>
    </location>
</feature>
<keyword evidence="1" id="KW-0472">Membrane</keyword>
<keyword evidence="1" id="KW-0812">Transmembrane</keyword>
<dbReference type="RefSeq" id="WP_311363123.1">
    <property type="nucleotide sequence ID" value="NZ_JAVRIE010000012.1"/>
</dbReference>
<gene>
    <name evidence="2" type="ORF">RM544_17515</name>
</gene>
<comment type="caution">
    <text evidence="2">The sequence shown here is derived from an EMBL/GenBank/DDBJ whole genome shotgun (WGS) entry which is preliminary data.</text>
</comment>
<evidence type="ECO:0000313" key="3">
    <source>
        <dbReference type="Proteomes" id="UP001249020"/>
    </source>
</evidence>